<sequence length="273" mass="31437">MKKILVVGLLFFAISNVVAQSKFALEESFSNYDIKYEKKSKDCEYKIYIDSIGATKYTLFLIKLPSGNNFKNTHSVLVYNELEKKSTYFFPKEENKTSNLDTISTVVKGLISQNFKPQKDITLSDKNLNIQVINQANNKISDLVNKNYKKFAFSLHPFSLKGQNYNEAGQKLQDDFLQSKINLAYLKGKPIVTSQIINHNQQLECLMKWELDVKADNQNQKLIWNILATSIDEGKNWFFTEFGNKEGLEILANDKFIKLNKIIISKITLNSFK</sequence>
<feature type="chain" id="PRO_5045579677" evidence="1">
    <location>
        <begin position="20"/>
        <end position="273"/>
    </location>
</feature>
<dbReference type="EMBL" id="MUHD01000058">
    <property type="protein sequence ID" value="OXA99442.1"/>
    <property type="molecule type" value="Genomic_DNA"/>
</dbReference>
<proteinExistence type="predicted"/>
<feature type="signal peptide" evidence="1">
    <location>
        <begin position="1"/>
        <end position="19"/>
    </location>
</feature>
<keyword evidence="1" id="KW-0732">Signal</keyword>
<name>A0ABX4CP15_9FLAO</name>
<gene>
    <name evidence="2" type="ORF">B0A81_21400</name>
</gene>
<keyword evidence="3" id="KW-1185">Reference proteome</keyword>
<accession>A0ABX4CP15</accession>
<protein>
    <submittedName>
        <fullName evidence="2">Uncharacterized protein</fullName>
    </submittedName>
</protein>
<evidence type="ECO:0000313" key="2">
    <source>
        <dbReference type="EMBL" id="OXA99442.1"/>
    </source>
</evidence>
<comment type="caution">
    <text evidence="2">The sequence shown here is derived from an EMBL/GenBank/DDBJ whole genome shotgun (WGS) entry which is preliminary data.</text>
</comment>
<reference evidence="2 3" key="1">
    <citation type="submission" date="2016-11" db="EMBL/GenBank/DDBJ databases">
        <title>Whole genomes of Flavobacteriaceae.</title>
        <authorList>
            <person name="Stine C."/>
            <person name="Li C."/>
            <person name="Tadesse D."/>
        </authorList>
    </citation>
    <scope>NUCLEOTIDE SEQUENCE [LARGE SCALE GENOMIC DNA]</scope>
    <source>
        <strain evidence="2 3">CCUG 60112</strain>
    </source>
</reference>
<evidence type="ECO:0000256" key="1">
    <source>
        <dbReference type="SAM" id="SignalP"/>
    </source>
</evidence>
<dbReference type="RefSeq" id="WP_089059908.1">
    <property type="nucleotide sequence ID" value="NZ_MUHD01000058.1"/>
</dbReference>
<dbReference type="Proteomes" id="UP000198381">
    <property type="component" value="Unassembled WGS sequence"/>
</dbReference>
<evidence type="ECO:0000313" key="3">
    <source>
        <dbReference type="Proteomes" id="UP000198381"/>
    </source>
</evidence>
<organism evidence="2 3">
    <name type="scientific">Flavobacterium plurextorum</name>
    <dbReference type="NCBI Taxonomy" id="1114867"/>
    <lineage>
        <taxon>Bacteria</taxon>
        <taxon>Pseudomonadati</taxon>
        <taxon>Bacteroidota</taxon>
        <taxon>Flavobacteriia</taxon>
        <taxon>Flavobacteriales</taxon>
        <taxon>Flavobacteriaceae</taxon>
        <taxon>Flavobacterium</taxon>
    </lineage>
</organism>